<feature type="region of interest" description="Disordered" evidence="1">
    <location>
        <begin position="114"/>
        <end position="160"/>
    </location>
</feature>
<reference evidence="3" key="1">
    <citation type="journal article" date="2014" name="PLoS ONE">
        <title>Transcriptome-Based Identification of ABC Transporters in the Western Tarnished Plant Bug Lygus hesperus.</title>
        <authorList>
            <person name="Hull J.J."/>
            <person name="Chaney K."/>
            <person name="Geib S.M."/>
            <person name="Fabrick J.A."/>
            <person name="Brent C.S."/>
            <person name="Walsh D."/>
            <person name="Lavine L.C."/>
        </authorList>
    </citation>
    <scope>NUCLEOTIDE SEQUENCE</scope>
</reference>
<feature type="signal peptide" evidence="2">
    <location>
        <begin position="1"/>
        <end position="21"/>
    </location>
</feature>
<feature type="compositionally biased region" description="Basic residues" evidence="1">
    <location>
        <begin position="150"/>
        <end position="160"/>
    </location>
</feature>
<accession>A0A0A9Z6W8</accession>
<reference evidence="3" key="2">
    <citation type="submission" date="2014-07" db="EMBL/GenBank/DDBJ databases">
        <authorList>
            <person name="Hull J."/>
        </authorList>
    </citation>
    <scope>NUCLEOTIDE SEQUENCE</scope>
</reference>
<dbReference type="AlphaFoldDB" id="A0A0A9Z6W8"/>
<feature type="chain" id="PRO_5002072892" evidence="2">
    <location>
        <begin position="22"/>
        <end position="160"/>
    </location>
</feature>
<sequence>MGPKSLVQLALLLGLVDICYSRTKKLKPKQIRYFESHAEEWGAPPIEKFTEGILVEGREEKQMVYKYETEDDQTCDLTIIIERNGAKTHGWSCVSTPITVKGSDEDLFGDLESFVTKKPKRRRRNPRKKKPQKKKKDESNETEEDDFGPPKRKNPKKKNK</sequence>
<keyword evidence="2" id="KW-0732">Signal</keyword>
<feature type="non-terminal residue" evidence="3">
    <location>
        <position position="160"/>
    </location>
</feature>
<feature type="compositionally biased region" description="Basic residues" evidence="1">
    <location>
        <begin position="117"/>
        <end position="134"/>
    </location>
</feature>
<protein>
    <submittedName>
        <fullName evidence="3">Uncharacterized protein</fullName>
    </submittedName>
</protein>
<gene>
    <name evidence="3" type="ORF">CM83_7167</name>
</gene>
<organism evidence="3">
    <name type="scientific">Lygus hesperus</name>
    <name type="common">Western plant bug</name>
    <dbReference type="NCBI Taxonomy" id="30085"/>
    <lineage>
        <taxon>Eukaryota</taxon>
        <taxon>Metazoa</taxon>
        <taxon>Ecdysozoa</taxon>
        <taxon>Arthropoda</taxon>
        <taxon>Hexapoda</taxon>
        <taxon>Insecta</taxon>
        <taxon>Pterygota</taxon>
        <taxon>Neoptera</taxon>
        <taxon>Paraneoptera</taxon>
        <taxon>Hemiptera</taxon>
        <taxon>Heteroptera</taxon>
        <taxon>Panheteroptera</taxon>
        <taxon>Cimicomorpha</taxon>
        <taxon>Miridae</taxon>
        <taxon>Mirini</taxon>
        <taxon>Lygus</taxon>
    </lineage>
</organism>
<evidence type="ECO:0000313" key="3">
    <source>
        <dbReference type="EMBL" id="JAG41012.1"/>
    </source>
</evidence>
<evidence type="ECO:0000256" key="1">
    <source>
        <dbReference type="SAM" id="MobiDB-lite"/>
    </source>
</evidence>
<dbReference type="EMBL" id="GBHO01002592">
    <property type="protein sequence ID" value="JAG41012.1"/>
    <property type="molecule type" value="Transcribed_RNA"/>
</dbReference>
<name>A0A0A9Z6W8_LYGHE</name>
<evidence type="ECO:0000256" key="2">
    <source>
        <dbReference type="SAM" id="SignalP"/>
    </source>
</evidence>
<proteinExistence type="predicted"/>